<dbReference type="EMBL" id="VUJU01017131">
    <property type="protein sequence ID" value="KAF0685298.1"/>
    <property type="molecule type" value="Genomic_DNA"/>
</dbReference>
<feature type="non-terminal residue" evidence="2">
    <location>
        <position position="161"/>
    </location>
</feature>
<dbReference type="Gene3D" id="1.10.340.70">
    <property type="match status" value="1"/>
</dbReference>
<protein>
    <submittedName>
        <fullName evidence="2">Integrase catalytic domain-containing protein</fullName>
    </submittedName>
</protein>
<evidence type="ECO:0000313" key="3">
    <source>
        <dbReference type="Proteomes" id="UP000478052"/>
    </source>
</evidence>
<dbReference type="InterPro" id="IPR041588">
    <property type="entry name" value="Integrase_H2C2"/>
</dbReference>
<sequence>MFRPWETKNMITSAVTNPEIPEKTVIRETKCPEPINLRSVLAYLKCQRYPVYIHSKNDKSNFRRQAKSFYFSDDVLYHKKNSVLVIFDEEQRKSILKMIHEGSEESIEAVALPSHCGRDATINMLSQRCDWPSITSDVKSFIKECGVCQRVNPATLKIVPE</sequence>
<dbReference type="Proteomes" id="UP000478052">
    <property type="component" value="Unassembled WGS sequence"/>
</dbReference>
<reference evidence="2 3" key="1">
    <citation type="submission" date="2019-08" db="EMBL/GenBank/DDBJ databases">
        <title>Whole genome of Aphis craccivora.</title>
        <authorList>
            <person name="Voronova N.V."/>
            <person name="Shulinski R.S."/>
            <person name="Bandarenka Y.V."/>
            <person name="Zhorov D.G."/>
            <person name="Warner D."/>
        </authorList>
    </citation>
    <scope>NUCLEOTIDE SEQUENCE [LARGE SCALE GENOMIC DNA]</scope>
    <source>
        <strain evidence="2">180601</strain>
        <tissue evidence="2">Whole Body</tissue>
    </source>
</reference>
<dbReference type="Pfam" id="PF17921">
    <property type="entry name" value="Integrase_H2C2"/>
    <property type="match status" value="1"/>
</dbReference>
<proteinExistence type="predicted"/>
<organism evidence="2 3">
    <name type="scientific">Aphis craccivora</name>
    <name type="common">Cowpea aphid</name>
    <dbReference type="NCBI Taxonomy" id="307492"/>
    <lineage>
        <taxon>Eukaryota</taxon>
        <taxon>Metazoa</taxon>
        <taxon>Ecdysozoa</taxon>
        <taxon>Arthropoda</taxon>
        <taxon>Hexapoda</taxon>
        <taxon>Insecta</taxon>
        <taxon>Pterygota</taxon>
        <taxon>Neoptera</taxon>
        <taxon>Paraneoptera</taxon>
        <taxon>Hemiptera</taxon>
        <taxon>Sternorrhyncha</taxon>
        <taxon>Aphidomorpha</taxon>
        <taxon>Aphidoidea</taxon>
        <taxon>Aphididae</taxon>
        <taxon>Aphidini</taxon>
        <taxon>Aphis</taxon>
        <taxon>Aphis</taxon>
    </lineage>
</organism>
<accession>A0A6G0VHP8</accession>
<dbReference type="OrthoDB" id="10362835at2759"/>
<name>A0A6G0VHP8_APHCR</name>
<comment type="caution">
    <text evidence="2">The sequence shown here is derived from an EMBL/GenBank/DDBJ whole genome shotgun (WGS) entry which is preliminary data.</text>
</comment>
<evidence type="ECO:0000313" key="2">
    <source>
        <dbReference type="EMBL" id="KAF0685298.1"/>
    </source>
</evidence>
<feature type="domain" description="Integrase zinc-binding" evidence="1">
    <location>
        <begin position="90"/>
        <end position="153"/>
    </location>
</feature>
<gene>
    <name evidence="2" type="ORF">FWK35_00039059</name>
</gene>
<dbReference type="AlphaFoldDB" id="A0A6G0VHP8"/>
<evidence type="ECO:0000259" key="1">
    <source>
        <dbReference type="Pfam" id="PF17921"/>
    </source>
</evidence>
<keyword evidence="3" id="KW-1185">Reference proteome</keyword>